<proteinExistence type="predicted"/>
<dbReference type="Proteomes" id="UP000032142">
    <property type="component" value="Unassembled WGS sequence"/>
</dbReference>
<evidence type="ECO:0000313" key="1">
    <source>
        <dbReference type="EMBL" id="KHG23982.1"/>
    </source>
</evidence>
<protein>
    <submittedName>
        <fullName evidence="1">Uncharacterized protein</fullName>
    </submittedName>
</protein>
<dbReference type="AlphaFoldDB" id="A0A0B0PGD3"/>
<accession>A0A0B0PGD3</accession>
<keyword evidence="2" id="KW-1185">Reference proteome</keyword>
<name>A0A0B0PGD3_GOSAR</name>
<organism evidence="1 2">
    <name type="scientific">Gossypium arboreum</name>
    <name type="common">Tree cotton</name>
    <name type="synonym">Gossypium nanking</name>
    <dbReference type="NCBI Taxonomy" id="29729"/>
    <lineage>
        <taxon>Eukaryota</taxon>
        <taxon>Viridiplantae</taxon>
        <taxon>Streptophyta</taxon>
        <taxon>Embryophyta</taxon>
        <taxon>Tracheophyta</taxon>
        <taxon>Spermatophyta</taxon>
        <taxon>Magnoliopsida</taxon>
        <taxon>eudicotyledons</taxon>
        <taxon>Gunneridae</taxon>
        <taxon>Pentapetalae</taxon>
        <taxon>rosids</taxon>
        <taxon>malvids</taxon>
        <taxon>Malvales</taxon>
        <taxon>Malvaceae</taxon>
        <taxon>Malvoideae</taxon>
        <taxon>Gossypium</taxon>
    </lineage>
</organism>
<evidence type="ECO:0000313" key="2">
    <source>
        <dbReference type="Proteomes" id="UP000032142"/>
    </source>
</evidence>
<reference evidence="2" key="1">
    <citation type="submission" date="2014-09" db="EMBL/GenBank/DDBJ databases">
        <authorList>
            <person name="Mudge J."/>
            <person name="Ramaraj T."/>
            <person name="Lindquist I.E."/>
            <person name="Bharti A.K."/>
            <person name="Sundararajan A."/>
            <person name="Cameron C.T."/>
            <person name="Woodward J.E."/>
            <person name="May G.D."/>
            <person name="Brubaker C."/>
            <person name="Broadhvest J."/>
            <person name="Wilkins T.A."/>
        </authorList>
    </citation>
    <scope>NUCLEOTIDE SEQUENCE</scope>
    <source>
        <strain evidence="2">cv. AKA8401</strain>
    </source>
</reference>
<gene>
    <name evidence="1" type="ORF">F383_31694</name>
</gene>
<sequence>MITSFSPLSYRGMYTKPMRMP</sequence>
<dbReference type="EMBL" id="KN427008">
    <property type="protein sequence ID" value="KHG23982.1"/>
    <property type="molecule type" value="Genomic_DNA"/>
</dbReference>